<dbReference type="EMBL" id="JACNYO010000022">
    <property type="protein sequence ID" value="MBC3214247.1"/>
    <property type="molecule type" value="Genomic_DNA"/>
</dbReference>
<evidence type="ECO:0000313" key="1">
    <source>
        <dbReference type="EMBL" id="MBC3214247.1"/>
    </source>
</evidence>
<name>A0AAW3WXB2_SERFO</name>
<dbReference type="AlphaFoldDB" id="A0AAW3WXB2"/>
<reference evidence="1" key="1">
    <citation type="submission" date="2020-08" db="EMBL/GenBank/DDBJ databases">
        <title>Food and environmental bacterial isolates.</title>
        <authorList>
            <person name="Richter L."/>
            <person name="Du Plessis E.M."/>
            <person name="Duvenage S."/>
            <person name="Allam M."/>
            <person name="Korsten L."/>
        </authorList>
    </citation>
    <scope>NUCLEOTIDE SEQUENCE</scope>
    <source>
        <strain evidence="1">UPMP2127</strain>
    </source>
</reference>
<dbReference type="Proteomes" id="UP000659084">
    <property type="component" value="Unassembled WGS sequence"/>
</dbReference>
<sequence>MIPYGKVESLAACRMTEQQIADVLDINLGELKREPGAIAAFREAIRKGRAKGEAEIRTALYRKAKSGDPRAFQQLLKREKQQDSD</sequence>
<protein>
    <submittedName>
        <fullName evidence="1">Uncharacterized protein</fullName>
    </submittedName>
</protein>
<gene>
    <name evidence="1" type="ORF">H8J20_19070</name>
</gene>
<dbReference type="RefSeq" id="WP_179252703.1">
    <property type="nucleotide sequence ID" value="NZ_JACBIV010000009.1"/>
</dbReference>
<organism evidence="1 2">
    <name type="scientific">Serratia fonticola</name>
    <dbReference type="NCBI Taxonomy" id="47917"/>
    <lineage>
        <taxon>Bacteria</taxon>
        <taxon>Pseudomonadati</taxon>
        <taxon>Pseudomonadota</taxon>
        <taxon>Gammaproteobacteria</taxon>
        <taxon>Enterobacterales</taxon>
        <taxon>Yersiniaceae</taxon>
        <taxon>Serratia</taxon>
    </lineage>
</organism>
<evidence type="ECO:0000313" key="2">
    <source>
        <dbReference type="Proteomes" id="UP000659084"/>
    </source>
</evidence>
<accession>A0AAW3WXB2</accession>
<proteinExistence type="predicted"/>
<comment type="caution">
    <text evidence="1">The sequence shown here is derived from an EMBL/GenBank/DDBJ whole genome shotgun (WGS) entry which is preliminary data.</text>
</comment>